<dbReference type="PANTHER" id="PTHR38643">
    <property type="entry name" value="PURINE NUCLEOSIDE PERMEASE C285.05-RELATED"/>
    <property type="match status" value="1"/>
</dbReference>
<evidence type="ECO:0000313" key="2">
    <source>
        <dbReference type="EMBL" id="KAF2245499.1"/>
    </source>
</evidence>
<dbReference type="PANTHER" id="PTHR38643:SF1">
    <property type="entry name" value="PURINE NUCLEOSIDE PERMEASE C285.05-RELATED"/>
    <property type="match status" value="1"/>
</dbReference>
<dbReference type="GO" id="GO:0009116">
    <property type="term" value="P:nucleoside metabolic process"/>
    <property type="evidence" value="ECO:0007669"/>
    <property type="project" value="InterPro"/>
</dbReference>
<dbReference type="Gene3D" id="3.40.50.1580">
    <property type="entry name" value="Nucleoside phosphorylase domain"/>
    <property type="match status" value="1"/>
</dbReference>
<reference evidence="2" key="1">
    <citation type="journal article" date="2020" name="Stud. Mycol.">
        <title>101 Dothideomycetes genomes: a test case for predicting lifestyles and emergence of pathogens.</title>
        <authorList>
            <person name="Haridas S."/>
            <person name="Albert R."/>
            <person name="Binder M."/>
            <person name="Bloem J."/>
            <person name="Labutti K."/>
            <person name="Salamov A."/>
            <person name="Andreopoulos B."/>
            <person name="Baker S."/>
            <person name="Barry K."/>
            <person name="Bills G."/>
            <person name="Bluhm B."/>
            <person name="Cannon C."/>
            <person name="Castanera R."/>
            <person name="Culley D."/>
            <person name="Daum C."/>
            <person name="Ezra D."/>
            <person name="Gonzalez J."/>
            <person name="Henrissat B."/>
            <person name="Kuo A."/>
            <person name="Liang C."/>
            <person name="Lipzen A."/>
            <person name="Lutzoni F."/>
            <person name="Magnuson J."/>
            <person name="Mondo S."/>
            <person name="Nolan M."/>
            <person name="Ohm R."/>
            <person name="Pangilinan J."/>
            <person name="Park H.-J."/>
            <person name="Ramirez L."/>
            <person name="Alfaro M."/>
            <person name="Sun H."/>
            <person name="Tritt A."/>
            <person name="Yoshinaga Y."/>
            <person name="Zwiers L.-H."/>
            <person name="Turgeon B."/>
            <person name="Goodwin S."/>
            <person name="Spatafora J."/>
            <person name="Crous P."/>
            <person name="Grigoriev I."/>
        </authorList>
    </citation>
    <scope>NUCLEOTIDE SEQUENCE</scope>
    <source>
        <strain evidence="2">CBS 122368</strain>
    </source>
</reference>
<sequence length="397" mass="43600">MSNNPSVRRCAGVAVAASFAFLLWKSRTNVLAWIHSSRGRQTRRMEPKVVIISMFKAEAEAWHKRPELLDLRVRKLFIPGLSPKYPYVLSTANGEVCQLITGESLINAALALSTFINDPTFDLRKTYFLIAGIAGISPKYGSLGSVTLARYAVQVDLQYQFDGRAIPAEWKSGYVPQGCATPNEYPKIIYGTEVFEVNEELQKIALDFASRACLEDSERAQTYRRGFAQSPNGIFEPATRPPFVFAGDVASSNVFFHGHLLSETFEHSLKIMTDGKGQYTTTAQEDTATLAALVRGAVSQRLDFSRVIILRSASNFDQPPDIGSIPEIPLHLGHGGLELGLENLYGAGVEIVQGILRGWKGRFEAGVRPRNYIGDIFGSLGGEPDFGPGRCVEVAFS</sequence>
<dbReference type="GO" id="GO:0005783">
    <property type="term" value="C:endoplasmic reticulum"/>
    <property type="evidence" value="ECO:0007669"/>
    <property type="project" value="TreeGrafter"/>
</dbReference>
<dbReference type="GeneID" id="54582992"/>
<dbReference type="EMBL" id="ML987200">
    <property type="protein sequence ID" value="KAF2245499.1"/>
    <property type="molecule type" value="Genomic_DNA"/>
</dbReference>
<dbReference type="GO" id="GO:0003824">
    <property type="term" value="F:catalytic activity"/>
    <property type="evidence" value="ECO:0007669"/>
    <property type="project" value="InterPro"/>
</dbReference>
<keyword evidence="1" id="KW-0813">Transport</keyword>
<dbReference type="OrthoDB" id="2331083at2759"/>
<comment type="function">
    <text evidence="1">Nucleoside permease that transports adenosine and guanosine.</text>
</comment>
<dbReference type="InterPro" id="IPR035994">
    <property type="entry name" value="Nucleoside_phosphorylase_sf"/>
</dbReference>
<dbReference type="AlphaFoldDB" id="A0A6A6I5J3"/>
<organism evidence="2 3">
    <name type="scientific">Trematosphaeria pertusa</name>
    <dbReference type="NCBI Taxonomy" id="390896"/>
    <lineage>
        <taxon>Eukaryota</taxon>
        <taxon>Fungi</taxon>
        <taxon>Dikarya</taxon>
        <taxon>Ascomycota</taxon>
        <taxon>Pezizomycotina</taxon>
        <taxon>Dothideomycetes</taxon>
        <taxon>Pleosporomycetidae</taxon>
        <taxon>Pleosporales</taxon>
        <taxon>Massarineae</taxon>
        <taxon>Trematosphaeriaceae</taxon>
        <taxon>Trematosphaeria</taxon>
    </lineage>
</organism>
<dbReference type="Proteomes" id="UP000800094">
    <property type="component" value="Unassembled WGS sequence"/>
</dbReference>
<proteinExistence type="inferred from homology"/>
<evidence type="ECO:0000313" key="3">
    <source>
        <dbReference type="Proteomes" id="UP000800094"/>
    </source>
</evidence>
<evidence type="ECO:0000256" key="1">
    <source>
        <dbReference type="PIRNR" id="PIRNR013171"/>
    </source>
</evidence>
<dbReference type="RefSeq" id="XP_033680503.1">
    <property type="nucleotide sequence ID" value="XM_033829662.1"/>
</dbReference>
<dbReference type="Pfam" id="PF06516">
    <property type="entry name" value="NUP"/>
    <property type="match status" value="1"/>
</dbReference>
<dbReference type="InterPro" id="IPR009486">
    <property type="entry name" value="Pur_nuclsid_perm"/>
</dbReference>
<gene>
    <name evidence="2" type="ORF">BU26DRAFT_521930</name>
</gene>
<comment type="similarity">
    <text evidence="1">Belongs to the NUP family.</text>
</comment>
<keyword evidence="3" id="KW-1185">Reference proteome</keyword>
<dbReference type="PIRSF" id="PIRSF013171">
    <property type="entry name" value="Pur_nuclsid_perm"/>
    <property type="match status" value="1"/>
</dbReference>
<dbReference type="GO" id="GO:0055085">
    <property type="term" value="P:transmembrane transport"/>
    <property type="evidence" value="ECO:0007669"/>
    <property type="project" value="InterPro"/>
</dbReference>
<accession>A0A6A6I5J3</accession>
<name>A0A6A6I5J3_9PLEO</name>
<protein>
    <submittedName>
        <fullName evidence="2">Purine nucleoside permease</fullName>
    </submittedName>
</protein>